<feature type="transmembrane region" description="Helical" evidence="6">
    <location>
        <begin position="330"/>
        <end position="350"/>
    </location>
</feature>
<evidence type="ECO:0000256" key="1">
    <source>
        <dbReference type="ARBA" id="ARBA00003408"/>
    </source>
</evidence>
<feature type="transmembrane region" description="Helical" evidence="6">
    <location>
        <begin position="76"/>
        <end position="100"/>
    </location>
</feature>
<name>A0A9D1CM88_9FIRM</name>
<evidence type="ECO:0000256" key="2">
    <source>
        <dbReference type="ARBA" id="ARBA00010199"/>
    </source>
</evidence>
<dbReference type="PANTHER" id="PTHR43298:SF2">
    <property type="entry name" value="FMN_FAD EXPORTER YEEO-RELATED"/>
    <property type="match status" value="1"/>
</dbReference>
<dbReference type="NCBIfam" id="TIGR00797">
    <property type="entry name" value="matE"/>
    <property type="match status" value="1"/>
</dbReference>
<evidence type="ECO:0000256" key="4">
    <source>
        <dbReference type="ARBA" id="ARBA00022448"/>
    </source>
</evidence>
<keyword evidence="4" id="KW-0813">Transport</keyword>
<feature type="transmembrane region" description="Helical" evidence="6">
    <location>
        <begin position="34"/>
        <end position="56"/>
    </location>
</feature>
<dbReference type="EMBL" id="DVFK01000083">
    <property type="protein sequence ID" value="HIQ68047.1"/>
    <property type="molecule type" value="Genomic_DNA"/>
</dbReference>
<organism evidence="7 8">
    <name type="scientific">Candidatus Faecousia excrementigallinarum</name>
    <dbReference type="NCBI Taxonomy" id="2840806"/>
    <lineage>
        <taxon>Bacteria</taxon>
        <taxon>Bacillati</taxon>
        <taxon>Bacillota</taxon>
        <taxon>Clostridia</taxon>
        <taxon>Eubacteriales</taxon>
        <taxon>Oscillospiraceae</taxon>
        <taxon>Faecousia</taxon>
    </lineage>
</organism>
<evidence type="ECO:0000256" key="3">
    <source>
        <dbReference type="ARBA" id="ARBA00020268"/>
    </source>
</evidence>
<gene>
    <name evidence="7" type="ORF">IAB74_06035</name>
</gene>
<feature type="non-terminal residue" evidence="7">
    <location>
        <position position="1"/>
    </location>
</feature>
<dbReference type="AlphaFoldDB" id="A0A9D1CM88"/>
<dbReference type="GO" id="GO:0015297">
    <property type="term" value="F:antiporter activity"/>
    <property type="evidence" value="ECO:0007669"/>
    <property type="project" value="InterPro"/>
</dbReference>
<keyword evidence="6" id="KW-0472">Membrane</keyword>
<dbReference type="PANTHER" id="PTHR43298">
    <property type="entry name" value="MULTIDRUG RESISTANCE PROTEIN NORM-RELATED"/>
    <property type="match status" value="1"/>
</dbReference>
<evidence type="ECO:0000313" key="8">
    <source>
        <dbReference type="Proteomes" id="UP000886796"/>
    </source>
</evidence>
<comment type="caution">
    <text evidence="7">The sequence shown here is derived from an EMBL/GenBank/DDBJ whole genome shotgun (WGS) entry which is preliminary data.</text>
</comment>
<reference evidence="7" key="1">
    <citation type="submission" date="2020-10" db="EMBL/GenBank/DDBJ databases">
        <authorList>
            <person name="Gilroy R."/>
        </authorList>
    </citation>
    <scope>NUCLEOTIDE SEQUENCE</scope>
    <source>
        <strain evidence="7">13361</strain>
    </source>
</reference>
<dbReference type="GO" id="GO:0005886">
    <property type="term" value="C:plasma membrane"/>
    <property type="evidence" value="ECO:0007669"/>
    <property type="project" value="TreeGrafter"/>
</dbReference>
<feature type="transmembrane region" description="Helical" evidence="6">
    <location>
        <begin position="255"/>
        <end position="276"/>
    </location>
</feature>
<feature type="transmembrane region" description="Helical" evidence="6">
    <location>
        <begin position="356"/>
        <end position="376"/>
    </location>
</feature>
<protein>
    <recommendedName>
        <fullName evidence="3">Probable multidrug resistance protein NorM</fullName>
    </recommendedName>
    <alternativeName>
        <fullName evidence="5">Multidrug-efflux transporter</fullName>
    </alternativeName>
</protein>
<accession>A0A9D1CM88</accession>
<proteinExistence type="inferred from homology"/>
<comment type="similarity">
    <text evidence="2">Belongs to the multi antimicrobial extrusion (MATE) (TC 2.A.66.1) family.</text>
</comment>
<evidence type="ECO:0000313" key="7">
    <source>
        <dbReference type="EMBL" id="HIQ68047.1"/>
    </source>
</evidence>
<sequence>FLFVGFFNGLAMGAGVIIARYYGAKNYKEMDLAIHTDVAFGLICGSLLTVLGIIFTPTILGWMGTPGDVIESSIEYFRFYFCGAIFTVMYNIFVGIFHAMGDSRHPLYYLIFSSIVNVVLDLLFVGVFHMGVGSAALATTVSQGISALLCCIRMLRLKGPGQLEPRRIRIHWNSLVNIIRFGLPSGVQNSVIGLANVVVQSNINSFGSAAMAGCGSYSKIEGFAFLPITCFSQALATFVGQNLGAKKYDRVKKGAVFSIICSVVMAECIGGLIYLFAPQLIGLFDDSPEVIHYGVLHSRTICMFFFLLSFSHCAAGILRGAGKSAVPMYTMLLCWCVLRVSYITVAIPFANQLQTVSWAYPITWSCSSVIFLIYLLKADWIHTFERIEQRAMAKH</sequence>
<dbReference type="Proteomes" id="UP000886796">
    <property type="component" value="Unassembled WGS sequence"/>
</dbReference>
<dbReference type="Pfam" id="PF01554">
    <property type="entry name" value="MatE"/>
    <property type="match status" value="2"/>
</dbReference>
<feature type="transmembrane region" description="Helical" evidence="6">
    <location>
        <begin position="296"/>
        <end position="318"/>
    </location>
</feature>
<comment type="function">
    <text evidence="1">Multidrug efflux pump.</text>
</comment>
<evidence type="ECO:0000256" key="6">
    <source>
        <dbReference type="SAM" id="Phobius"/>
    </source>
</evidence>
<keyword evidence="6" id="KW-0812">Transmembrane</keyword>
<evidence type="ECO:0000256" key="5">
    <source>
        <dbReference type="ARBA" id="ARBA00031636"/>
    </source>
</evidence>
<reference evidence="7" key="2">
    <citation type="journal article" date="2021" name="PeerJ">
        <title>Extensive microbial diversity within the chicken gut microbiome revealed by metagenomics and culture.</title>
        <authorList>
            <person name="Gilroy R."/>
            <person name="Ravi A."/>
            <person name="Getino M."/>
            <person name="Pursley I."/>
            <person name="Horton D.L."/>
            <person name="Alikhan N.F."/>
            <person name="Baker D."/>
            <person name="Gharbi K."/>
            <person name="Hall N."/>
            <person name="Watson M."/>
            <person name="Adriaenssens E.M."/>
            <person name="Foster-Nyarko E."/>
            <person name="Jarju S."/>
            <person name="Secka A."/>
            <person name="Antonio M."/>
            <person name="Oren A."/>
            <person name="Chaudhuri R.R."/>
            <person name="La Ragione R."/>
            <person name="Hildebrand F."/>
            <person name="Pallen M.J."/>
        </authorList>
    </citation>
    <scope>NUCLEOTIDE SEQUENCE</scope>
    <source>
        <strain evidence="7">13361</strain>
    </source>
</reference>
<dbReference type="InterPro" id="IPR050222">
    <property type="entry name" value="MATE_MdtK"/>
</dbReference>
<dbReference type="InterPro" id="IPR002528">
    <property type="entry name" value="MATE_fam"/>
</dbReference>
<dbReference type="GO" id="GO:0042910">
    <property type="term" value="F:xenobiotic transmembrane transporter activity"/>
    <property type="evidence" value="ECO:0007669"/>
    <property type="project" value="InterPro"/>
</dbReference>
<feature type="transmembrane region" description="Helical" evidence="6">
    <location>
        <begin position="107"/>
        <end position="129"/>
    </location>
</feature>
<feature type="transmembrane region" description="Helical" evidence="6">
    <location>
        <begin position="6"/>
        <end position="22"/>
    </location>
</feature>
<dbReference type="CDD" id="cd13138">
    <property type="entry name" value="MATE_yoeA_like"/>
    <property type="match status" value="1"/>
</dbReference>
<keyword evidence="6" id="KW-1133">Transmembrane helix</keyword>